<evidence type="ECO:0000313" key="1">
    <source>
        <dbReference type="EMBL" id="SFK65549.1"/>
    </source>
</evidence>
<organism evidence="1 2">
    <name type="scientific">Halogranum rubrum</name>
    <dbReference type="NCBI Taxonomy" id="553466"/>
    <lineage>
        <taxon>Archaea</taxon>
        <taxon>Methanobacteriati</taxon>
        <taxon>Methanobacteriota</taxon>
        <taxon>Stenosarchaea group</taxon>
        <taxon>Halobacteria</taxon>
        <taxon>Halobacteriales</taxon>
        <taxon>Haloferacaceae</taxon>
    </lineage>
</organism>
<keyword evidence="2" id="KW-1185">Reference proteome</keyword>
<dbReference type="Proteomes" id="UP000199607">
    <property type="component" value="Unassembled WGS sequence"/>
</dbReference>
<dbReference type="AlphaFoldDB" id="A0A1I4BBW9"/>
<dbReference type="Gene3D" id="1.10.10.10">
    <property type="entry name" value="Winged helix-like DNA-binding domain superfamily/Winged helix DNA-binding domain"/>
    <property type="match status" value="1"/>
</dbReference>
<proteinExistence type="predicted"/>
<name>A0A1I4BBW9_9EURY</name>
<accession>A0A1I4BBW9</accession>
<evidence type="ECO:0008006" key="3">
    <source>
        <dbReference type="Google" id="ProtNLM"/>
    </source>
</evidence>
<gene>
    <name evidence="1" type="ORF">SAMN04487950_0418</name>
</gene>
<dbReference type="STRING" id="553466.SAMN04487950_0418"/>
<protein>
    <recommendedName>
        <fullName evidence="3">Winged helix-turn-helix DNA-binding</fullName>
    </recommendedName>
</protein>
<dbReference type="EMBL" id="FOTC01000001">
    <property type="protein sequence ID" value="SFK65549.1"/>
    <property type="molecule type" value="Genomic_DNA"/>
</dbReference>
<reference evidence="2" key="1">
    <citation type="submission" date="2016-10" db="EMBL/GenBank/DDBJ databases">
        <authorList>
            <person name="Varghese N."/>
            <person name="Submissions S."/>
        </authorList>
    </citation>
    <scope>NUCLEOTIDE SEQUENCE [LARGE SCALE GENOMIC DNA]</scope>
    <source>
        <strain evidence="2">CGMCC 1.7738</strain>
    </source>
</reference>
<evidence type="ECO:0000313" key="2">
    <source>
        <dbReference type="Proteomes" id="UP000199607"/>
    </source>
</evidence>
<sequence length="80" mass="9127">MTLDTGDLNEIDVALLEILQEGRITPRLAQKLIVEKGIRKSLTSQYVGQRLKRLEEHGYTENLLNTGVYELNEDPRSDSK</sequence>
<dbReference type="RefSeq" id="WP_089865089.1">
    <property type="nucleotide sequence ID" value="NZ_FOTC01000001.1"/>
</dbReference>
<dbReference type="InterPro" id="IPR036388">
    <property type="entry name" value="WH-like_DNA-bd_sf"/>
</dbReference>